<evidence type="ECO:0000256" key="8">
    <source>
        <dbReference type="ARBA" id="ARBA00022643"/>
    </source>
</evidence>
<gene>
    <name evidence="14" type="ORF">MNBD_GAMMA05-1392</name>
</gene>
<proteinExistence type="inferred from homology"/>
<dbReference type="InterPro" id="IPR050074">
    <property type="entry name" value="DHO_dehydrogenase"/>
</dbReference>
<dbReference type="InterPro" id="IPR013785">
    <property type="entry name" value="Aldolase_TIM"/>
</dbReference>
<dbReference type="NCBIfam" id="NF003644">
    <property type="entry name" value="PRK05286.1-1"/>
    <property type="match status" value="1"/>
</dbReference>
<dbReference type="HAMAP" id="MF_00225">
    <property type="entry name" value="DHO_dh_type2"/>
    <property type="match status" value="1"/>
</dbReference>
<dbReference type="NCBIfam" id="TIGR01036">
    <property type="entry name" value="pyrD_sub2"/>
    <property type="match status" value="1"/>
</dbReference>
<keyword evidence="11" id="KW-0472">Membrane</keyword>
<evidence type="ECO:0000256" key="2">
    <source>
        <dbReference type="ARBA" id="ARBA00003125"/>
    </source>
</evidence>
<dbReference type="GO" id="GO:0044205">
    <property type="term" value="P:'de novo' UMP biosynthetic process"/>
    <property type="evidence" value="ECO:0007669"/>
    <property type="project" value="UniProtKB-UniPathway"/>
</dbReference>
<evidence type="ECO:0000256" key="12">
    <source>
        <dbReference type="ARBA" id="ARBA00048639"/>
    </source>
</evidence>
<dbReference type="EC" id="1.3.5.2" evidence="6"/>
<dbReference type="Gene3D" id="3.20.20.70">
    <property type="entry name" value="Aldolase class I"/>
    <property type="match status" value="1"/>
</dbReference>
<evidence type="ECO:0000256" key="10">
    <source>
        <dbReference type="ARBA" id="ARBA00023002"/>
    </source>
</evidence>
<dbReference type="GO" id="GO:0005886">
    <property type="term" value="C:plasma membrane"/>
    <property type="evidence" value="ECO:0007669"/>
    <property type="project" value="TreeGrafter"/>
</dbReference>
<name>A0A3B0W508_9ZZZZ</name>
<dbReference type="PANTHER" id="PTHR48109:SF4">
    <property type="entry name" value="DIHYDROOROTATE DEHYDROGENASE (QUINONE), MITOCHONDRIAL"/>
    <property type="match status" value="1"/>
</dbReference>
<dbReference type="GO" id="GO:0005737">
    <property type="term" value="C:cytoplasm"/>
    <property type="evidence" value="ECO:0007669"/>
    <property type="project" value="InterPro"/>
</dbReference>
<dbReference type="EMBL" id="UOFE01000002">
    <property type="protein sequence ID" value="VAW50371.1"/>
    <property type="molecule type" value="Genomic_DNA"/>
</dbReference>
<dbReference type="InterPro" id="IPR012135">
    <property type="entry name" value="Dihydroorotate_DH_1_2"/>
</dbReference>
<evidence type="ECO:0000256" key="3">
    <source>
        <dbReference type="ARBA" id="ARBA00004370"/>
    </source>
</evidence>
<dbReference type="PROSITE" id="PS00912">
    <property type="entry name" value="DHODEHASE_2"/>
    <property type="match status" value="1"/>
</dbReference>
<protein>
    <recommendedName>
        <fullName evidence="6">dihydroorotate dehydrogenase (quinone)</fullName>
        <ecNumber evidence="6">1.3.5.2</ecNumber>
    </recommendedName>
</protein>
<comment type="subcellular location">
    <subcellularLocation>
        <location evidence="3">Membrane</location>
    </subcellularLocation>
</comment>
<comment type="cofactor">
    <cofactor evidence="1">
        <name>FMN</name>
        <dbReference type="ChEBI" id="CHEBI:58210"/>
    </cofactor>
</comment>
<evidence type="ECO:0000256" key="5">
    <source>
        <dbReference type="ARBA" id="ARBA00005359"/>
    </source>
</evidence>
<keyword evidence="9" id="KW-0665">Pyrimidine biosynthesis</keyword>
<evidence type="ECO:0000313" key="14">
    <source>
        <dbReference type="EMBL" id="VAW50371.1"/>
    </source>
</evidence>
<comment type="function">
    <text evidence="2">Catalyzes the conversion of dihydroorotate to orotate with quinone as electron acceptor.</text>
</comment>
<evidence type="ECO:0000256" key="4">
    <source>
        <dbReference type="ARBA" id="ARBA00005161"/>
    </source>
</evidence>
<dbReference type="NCBIfam" id="NF003646">
    <property type="entry name" value="PRK05286.1-4"/>
    <property type="match status" value="1"/>
</dbReference>
<dbReference type="InterPro" id="IPR005720">
    <property type="entry name" value="Dihydroorotate_DH_cat"/>
</dbReference>
<comment type="similarity">
    <text evidence="5">Belongs to the dihydroorotate dehydrogenase family. Type 2 subfamily.</text>
</comment>
<dbReference type="NCBIfam" id="NF003645">
    <property type="entry name" value="PRK05286.1-2"/>
    <property type="match status" value="1"/>
</dbReference>
<dbReference type="CDD" id="cd04738">
    <property type="entry name" value="DHOD_2_like"/>
    <property type="match status" value="1"/>
</dbReference>
<comment type="pathway">
    <text evidence="4">Pyrimidine metabolism; UMP biosynthesis via de novo pathway; orotate from (S)-dihydroorotate (quinone route): step 1/1.</text>
</comment>
<dbReference type="InterPro" id="IPR001295">
    <property type="entry name" value="Dihydroorotate_DH_CS"/>
</dbReference>
<keyword evidence="7" id="KW-0285">Flavoprotein</keyword>
<sequence length="339" mass="36743">MYTIIRKILFLFDAEKSHVLSLNMMNFFCSLGLLKIFLHKRVDSPVTIMGINFPNAVGLAAGLDKNAHHIDALSQCGFGFIEVGTVTPLAQSGNEKPRLFRLSEDEAIINRMGFNNDGVEALLKYAKRDKGKCVLGINIGKNKVTPLEKSVDDYLICMQQVYNYADYITINISSPNTPGLRELQHGDGLTALLEQLKNKQAELHQATQRYVPLAVKIAPDLSIDEVNDIAARLIAAKIDAVIATNTTNSRPSTLLNKYVAEEVGGLSGRPVLGLSNTVLKQLVSALNGQLPIIAVGGISTPADALDKLNAGASLVQVYTGFIYSGPKLIHDCALAIKNQ</sequence>
<dbReference type="UniPathway" id="UPA00070">
    <property type="reaction ID" value="UER00946"/>
</dbReference>
<dbReference type="PANTHER" id="PTHR48109">
    <property type="entry name" value="DIHYDROOROTATE DEHYDROGENASE (QUINONE), MITOCHONDRIAL-RELATED"/>
    <property type="match status" value="1"/>
</dbReference>
<evidence type="ECO:0000256" key="9">
    <source>
        <dbReference type="ARBA" id="ARBA00022975"/>
    </source>
</evidence>
<organism evidence="14">
    <name type="scientific">hydrothermal vent metagenome</name>
    <dbReference type="NCBI Taxonomy" id="652676"/>
    <lineage>
        <taxon>unclassified sequences</taxon>
        <taxon>metagenomes</taxon>
        <taxon>ecological metagenomes</taxon>
    </lineage>
</organism>
<dbReference type="Pfam" id="PF01180">
    <property type="entry name" value="DHO_dh"/>
    <property type="match status" value="1"/>
</dbReference>
<dbReference type="NCBIfam" id="NF003652">
    <property type="entry name" value="PRK05286.2-5"/>
    <property type="match status" value="1"/>
</dbReference>
<evidence type="ECO:0000259" key="13">
    <source>
        <dbReference type="Pfam" id="PF01180"/>
    </source>
</evidence>
<evidence type="ECO:0000256" key="1">
    <source>
        <dbReference type="ARBA" id="ARBA00001917"/>
    </source>
</evidence>
<keyword evidence="8" id="KW-0288">FMN</keyword>
<dbReference type="PROSITE" id="PS00911">
    <property type="entry name" value="DHODEHASE_1"/>
    <property type="match status" value="1"/>
</dbReference>
<evidence type="ECO:0000256" key="6">
    <source>
        <dbReference type="ARBA" id="ARBA00012791"/>
    </source>
</evidence>
<comment type="catalytic activity">
    <reaction evidence="12">
        <text>(S)-dihydroorotate + a quinone = orotate + a quinol</text>
        <dbReference type="Rhea" id="RHEA:30187"/>
        <dbReference type="ChEBI" id="CHEBI:24646"/>
        <dbReference type="ChEBI" id="CHEBI:30839"/>
        <dbReference type="ChEBI" id="CHEBI:30864"/>
        <dbReference type="ChEBI" id="CHEBI:132124"/>
        <dbReference type="EC" id="1.3.5.2"/>
    </reaction>
</comment>
<reference evidence="14" key="1">
    <citation type="submission" date="2018-06" db="EMBL/GenBank/DDBJ databases">
        <authorList>
            <person name="Zhirakovskaya E."/>
        </authorList>
    </citation>
    <scope>NUCLEOTIDE SEQUENCE</scope>
</reference>
<dbReference type="GO" id="GO:0006207">
    <property type="term" value="P:'de novo' pyrimidine nucleobase biosynthetic process"/>
    <property type="evidence" value="ECO:0007669"/>
    <property type="project" value="InterPro"/>
</dbReference>
<keyword evidence="10 14" id="KW-0560">Oxidoreductase</keyword>
<dbReference type="PIRSF" id="PIRSF000164">
    <property type="entry name" value="DHO_oxidase"/>
    <property type="match status" value="1"/>
</dbReference>
<dbReference type="SUPFAM" id="SSF51395">
    <property type="entry name" value="FMN-linked oxidoreductases"/>
    <property type="match status" value="1"/>
</dbReference>
<dbReference type="AlphaFoldDB" id="A0A3B0W508"/>
<accession>A0A3B0W508</accession>
<evidence type="ECO:0000256" key="7">
    <source>
        <dbReference type="ARBA" id="ARBA00022630"/>
    </source>
</evidence>
<dbReference type="GO" id="GO:0106430">
    <property type="term" value="F:dihydroorotate dehydrogenase (quinone) activity"/>
    <property type="evidence" value="ECO:0007669"/>
    <property type="project" value="UniProtKB-EC"/>
</dbReference>
<evidence type="ECO:0000256" key="11">
    <source>
        <dbReference type="ARBA" id="ARBA00023136"/>
    </source>
</evidence>
<dbReference type="InterPro" id="IPR005719">
    <property type="entry name" value="Dihydroorotate_DH_2"/>
</dbReference>
<feature type="domain" description="Dihydroorotate dehydrogenase catalytic" evidence="13">
    <location>
        <begin position="46"/>
        <end position="332"/>
    </location>
</feature>